<dbReference type="EMBL" id="CAMXCT010002224">
    <property type="protein sequence ID" value="CAI3996651.1"/>
    <property type="molecule type" value="Genomic_DNA"/>
</dbReference>
<sequence length="298" mass="30701">MAGVATEPMPVTDAVPVTSAVQMGSGIPISTTYPMETGAPQVVYTSSPYVMPGAASISAMPMTSYSTMPAMPMAYSGLDHSQGKWFAPGEALPPGFIITAHPEGHTAPQEGHLMSDKARESFVITTGVDTKLGSAPKSKKSKKKKSSGCVPTEPVPVTDAAVPVTSAVQMGSGVPVSTTYPMETGAPQVVYTSSPYVMPGAASISAMPMTSYTTMPAMPMAYSGLDHSQGKWFAPGEALPPGFIITAHPEGHTAPQEGHLMTDKARESFVITTGTAGTKAGAAPKAKKSKKKKSSGCC</sequence>
<dbReference type="EMBL" id="CAMXCT030002224">
    <property type="protein sequence ID" value="CAL4783963.1"/>
    <property type="molecule type" value="Genomic_DNA"/>
</dbReference>
<reference evidence="2" key="1">
    <citation type="submission" date="2022-10" db="EMBL/GenBank/DDBJ databases">
        <authorList>
            <person name="Chen Y."/>
            <person name="Dougan E. K."/>
            <person name="Chan C."/>
            <person name="Rhodes N."/>
            <person name="Thang M."/>
        </authorList>
    </citation>
    <scope>NUCLEOTIDE SEQUENCE</scope>
</reference>
<keyword evidence="4" id="KW-1185">Reference proteome</keyword>
<evidence type="ECO:0000313" key="4">
    <source>
        <dbReference type="Proteomes" id="UP001152797"/>
    </source>
</evidence>
<organism evidence="2">
    <name type="scientific">Cladocopium goreaui</name>
    <dbReference type="NCBI Taxonomy" id="2562237"/>
    <lineage>
        <taxon>Eukaryota</taxon>
        <taxon>Sar</taxon>
        <taxon>Alveolata</taxon>
        <taxon>Dinophyceae</taxon>
        <taxon>Suessiales</taxon>
        <taxon>Symbiodiniaceae</taxon>
        <taxon>Cladocopium</taxon>
    </lineage>
</organism>
<feature type="compositionally biased region" description="Basic residues" evidence="1">
    <location>
        <begin position="137"/>
        <end position="146"/>
    </location>
</feature>
<feature type="region of interest" description="Disordered" evidence="1">
    <location>
        <begin position="274"/>
        <end position="298"/>
    </location>
</feature>
<feature type="compositionally biased region" description="Low complexity" evidence="1">
    <location>
        <begin position="274"/>
        <end position="284"/>
    </location>
</feature>
<proteinExistence type="predicted"/>
<reference evidence="3" key="2">
    <citation type="submission" date="2024-04" db="EMBL/GenBank/DDBJ databases">
        <authorList>
            <person name="Chen Y."/>
            <person name="Shah S."/>
            <person name="Dougan E. K."/>
            <person name="Thang M."/>
            <person name="Chan C."/>
        </authorList>
    </citation>
    <scope>NUCLEOTIDE SEQUENCE [LARGE SCALE GENOMIC DNA]</scope>
</reference>
<dbReference type="OrthoDB" id="428883at2759"/>
<evidence type="ECO:0000313" key="3">
    <source>
        <dbReference type="EMBL" id="CAL1150026.1"/>
    </source>
</evidence>
<gene>
    <name evidence="2" type="ORF">C1SCF055_LOCUS23112</name>
</gene>
<evidence type="ECO:0000256" key="1">
    <source>
        <dbReference type="SAM" id="MobiDB-lite"/>
    </source>
</evidence>
<dbReference type="Proteomes" id="UP001152797">
    <property type="component" value="Unassembled WGS sequence"/>
</dbReference>
<dbReference type="AlphaFoldDB" id="A0A9P1G231"/>
<evidence type="ECO:0000313" key="2">
    <source>
        <dbReference type="EMBL" id="CAI3996651.1"/>
    </source>
</evidence>
<protein>
    <submittedName>
        <fullName evidence="2">Uncharacterized protein</fullName>
    </submittedName>
</protein>
<name>A0A9P1G231_9DINO</name>
<feature type="compositionally biased region" description="Basic residues" evidence="1">
    <location>
        <begin position="285"/>
        <end position="298"/>
    </location>
</feature>
<comment type="caution">
    <text evidence="2">The sequence shown here is derived from an EMBL/GenBank/DDBJ whole genome shotgun (WGS) entry which is preliminary data.</text>
</comment>
<feature type="region of interest" description="Disordered" evidence="1">
    <location>
        <begin position="130"/>
        <end position="155"/>
    </location>
</feature>
<dbReference type="EMBL" id="CAMXCT020002224">
    <property type="protein sequence ID" value="CAL1150026.1"/>
    <property type="molecule type" value="Genomic_DNA"/>
</dbReference>
<accession>A0A9P1G231</accession>